<feature type="region of interest" description="Disordered" evidence="13">
    <location>
        <begin position="1206"/>
        <end position="1279"/>
    </location>
</feature>
<protein>
    <recommendedName>
        <fullName evidence="4">RING-type E3 ubiquitin transferase</fullName>
        <ecNumber evidence="4">2.3.2.27</ecNumber>
    </recommendedName>
</protein>
<evidence type="ECO:0000313" key="16">
    <source>
        <dbReference type="EMBL" id="ODV87729.1"/>
    </source>
</evidence>
<dbReference type="EMBL" id="KV453847">
    <property type="protein sequence ID" value="ODV87729.1"/>
    <property type="molecule type" value="Genomic_DNA"/>
</dbReference>
<feature type="domain" description="RING-CH-type" evidence="15">
    <location>
        <begin position="1"/>
        <end position="61"/>
    </location>
</feature>
<feature type="compositionally biased region" description="Acidic residues" evidence="13">
    <location>
        <begin position="1262"/>
        <end position="1279"/>
    </location>
</feature>
<feature type="transmembrane region" description="Helical" evidence="14">
    <location>
        <begin position="703"/>
        <end position="721"/>
    </location>
</feature>
<dbReference type="PROSITE" id="PS51292">
    <property type="entry name" value="ZF_RING_CH"/>
    <property type="match status" value="1"/>
</dbReference>
<evidence type="ECO:0000256" key="9">
    <source>
        <dbReference type="ARBA" id="ARBA00022786"/>
    </source>
</evidence>
<evidence type="ECO:0000256" key="4">
    <source>
        <dbReference type="ARBA" id="ARBA00012483"/>
    </source>
</evidence>
<dbReference type="CDD" id="cd16702">
    <property type="entry name" value="RING_CH-C4HC3_MARCH6"/>
    <property type="match status" value="1"/>
</dbReference>
<feature type="transmembrane region" description="Helical" evidence="14">
    <location>
        <begin position="1069"/>
        <end position="1088"/>
    </location>
</feature>
<comment type="subcellular location">
    <subcellularLocation>
        <location evidence="2">Membrane</location>
        <topology evidence="2">Multi-pass membrane protein</topology>
    </subcellularLocation>
</comment>
<evidence type="ECO:0000256" key="7">
    <source>
        <dbReference type="ARBA" id="ARBA00022723"/>
    </source>
</evidence>
<dbReference type="Proteomes" id="UP000094801">
    <property type="component" value="Unassembled WGS sequence"/>
</dbReference>
<evidence type="ECO:0000256" key="5">
    <source>
        <dbReference type="ARBA" id="ARBA00022679"/>
    </source>
</evidence>
<evidence type="ECO:0000256" key="12">
    <source>
        <dbReference type="ARBA" id="ARBA00023136"/>
    </source>
</evidence>
<evidence type="ECO:0000256" key="6">
    <source>
        <dbReference type="ARBA" id="ARBA00022692"/>
    </source>
</evidence>
<dbReference type="Pfam" id="PF12906">
    <property type="entry name" value="RINGv"/>
    <property type="match status" value="1"/>
</dbReference>
<dbReference type="GO" id="GO:0061630">
    <property type="term" value="F:ubiquitin protein ligase activity"/>
    <property type="evidence" value="ECO:0007669"/>
    <property type="project" value="UniProtKB-EC"/>
</dbReference>
<evidence type="ECO:0000259" key="15">
    <source>
        <dbReference type="PROSITE" id="PS51292"/>
    </source>
</evidence>
<feature type="transmembrane region" description="Helical" evidence="14">
    <location>
        <begin position="516"/>
        <end position="533"/>
    </location>
</feature>
<feature type="transmembrane region" description="Helical" evidence="14">
    <location>
        <begin position="430"/>
        <end position="454"/>
    </location>
</feature>
<feature type="compositionally biased region" description="Acidic residues" evidence="13">
    <location>
        <begin position="1206"/>
        <end position="1240"/>
    </location>
</feature>
<dbReference type="InterPro" id="IPR013083">
    <property type="entry name" value="Znf_RING/FYVE/PHD"/>
</dbReference>
<feature type="transmembrane region" description="Helical" evidence="14">
    <location>
        <begin position="1023"/>
        <end position="1044"/>
    </location>
</feature>
<keyword evidence="17" id="KW-1185">Reference proteome</keyword>
<keyword evidence="12 14" id="KW-0472">Membrane</keyword>
<evidence type="ECO:0000256" key="10">
    <source>
        <dbReference type="ARBA" id="ARBA00022833"/>
    </source>
</evidence>
<dbReference type="SMART" id="SM00744">
    <property type="entry name" value="RINGv"/>
    <property type="match status" value="1"/>
</dbReference>
<dbReference type="AlphaFoldDB" id="A0A1E4T7J7"/>
<feature type="transmembrane region" description="Helical" evidence="14">
    <location>
        <begin position="88"/>
        <end position="112"/>
    </location>
</feature>
<feature type="transmembrane region" description="Helical" evidence="14">
    <location>
        <begin position="675"/>
        <end position="697"/>
    </location>
</feature>
<accession>A0A1E4T7J7</accession>
<evidence type="ECO:0000256" key="2">
    <source>
        <dbReference type="ARBA" id="ARBA00004141"/>
    </source>
</evidence>
<evidence type="ECO:0000313" key="17">
    <source>
        <dbReference type="Proteomes" id="UP000094801"/>
    </source>
</evidence>
<name>A0A1E4T7J7_9ASCO</name>
<feature type="transmembrane region" description="Helical" evidence="14">
    <location>
        <begin position="466"/>
        <end position="485"/>
    </location>
</feature>
<dbReference type="GO" id="GO:0036503">
    <property type="term" value="P:ERAD pathway"/>
    <property type="evidence" value="ECO:0007669"/>
    <property type="project" value="TreeGrafter"/>
</dbReference>
<dbReference type="PANTHER" id="PTHR13145">
    <property type="entry name" value="SSM4 PROTEIN"/>
    <property type="match status" value="1"/>
</dbReference>
<feature type="compositionally biased region" description="Acidic residues" evidence="13">
    <location>
        <begin position="270"/>
        <end position="280"/>
    </location>
</feature>
<dbReference type="GO" id="GO:0008270">
    <property type="term" value="F:zinc ion binding"/>
    <property type="evidence" value="ECO:0007669"/>
    <property type="project" value="UniProtKB-KW"/>
</dbReference>
<keyword evidence="6 14" id="KW-0812">Transmembrane</keyword>
<evidence type="ECO:0000256" key="3">
    <source>
        <dbReference type="ARBA" id="ARBA00004906"/>
    </source>
</evidence>
<feature type="transmembrane region" description="Helical" evidence="14">
    <location>
        <begin position="879"/>
        <end position="905"/>
    </location>
</feature>
<feature type="transmembrane region" description="Helical" evidence="14">
    <location>
        <begin position="553"/>
        <end position="586"/>
    </location>
</feature>
<dbReference type="SUPFAM" id="SSF57850">
    <property type="entry name" value="RING/U-box"/>
    <property type="match status" value="1"/>
</dbReference>
<dbReference type="FunFam" id="3.30.40.10:FF:000287">
    <property type="entry name" value="RING finger membrane protein"/>
    <property type="match status" value="1"/>
</dbReference>
<evidence type="ECO:0000256" key="11">
    <source>
        <dbReference type="ARBA" id="ARBA00022989"/>
    </source>
</evidence>
<keyword evidence="8" id="KW-0863">Zinc-finger</keyword>
<keyword evidence="10" id="KW-0862">Zinc</keyword>
<feature type="transmembrane region" description="Helical" evidence="14">
    <location>
        <begin position="606"/>
        <end position="633"/>
    </location>
</feature>
<evidence type="ECO:0000256" key="13">
    <source>
        <dbReference type="SAM" id="MobiDB-lite"/>
    </source>
</evidence>
<dbReference type="PANTHER" id="PTHR13145:SF0">
    <property type="entry name" value="E3 UBIQUITIN-PROTEIN LIGASE MARCHF6"/>
    <property type="match status" value="1"/>
</dbReference>
<reference evidence="17" key="1">
    <citation type="submission" date="2016-04" db="EMBL/GenBank/DDBJ databases">
        <title>Comparative genomics of biotechnologically important yeasts.</title>
        <authorList>
            <consortium name="DOE Joint Genome Institute"/>
            <person name="Riley R."/>
            <person name="Haridas S."/>
            <person name="Wolfe K.H."/>
            <person name="Lopes M.R."/>
            <person name="Hittinger C.T."/>
            <person name="Goker M."/>
            <person name="Salamov A."/>
            <person name="Wisecaver J."/>
            <person name="Long T.M."/>
            <person name="Aerts A.L."/>
            <person name="Barry K."/>
            <person name="Choi C."/>
            <person name="Clum A."/>
            <person name="Coughlan A.Y."/>
            <person name="Deshpande S."/>
            <person name="Douglass A.P."/>
            <person name="Hanson S.J."/>
            <person name="Klenk H.-P."/>
            <person name="Labutti K."/>
            <person name="Lapidus A."/>
            <person name="Lindquist E."/>
            <person name="Lipzen A."/>
            <person name="Meier-Kolthoff J.P."/>
            <person name="Ohm R.A."/>
            <person name="Otillar R.P."/>
            <person name="Pangilinan J."/>
            <person name="Peng Y."/>
            <person name="Rokas A."/>
            <person name="Rosa C.A."/>
            <person name="Scheuner C."/>
            <person name="Sibirny A.A."/>
            <person name="Slot J.C."/>
            <person name="Stielow J.B."/>
            <person name="Sun H."/>
            <person name="Kurtzman C.P."/>
            <person name="Blackwell M."/>
            <person name="Grigoriev I.V."/>
            <person name="Jeffries T.W."/>
        </authorList>
    </citation>
    <scope>NUCLEOTIDE SEQUENCE [LARGE SCALE GENOMIC DNA]</scope>
    <source>
        <strain evidence="17">NRRL YB-2248</strain>
    </source>
</reference>
<sequence>MAKEEETCRICRCEGTPEDPLFHPCKCRGSIKYIHQDCLTSWLQHSKKTSCDICHSEYTFKTLYDANVPDKLPMKLILRKIADQIYDLLYKLLIGILVMIFVIFQIPIFTMFTLRVFTWLLGCPIPHESIWGSLLFGESKVDGSLFRFANYDIFFLVTYTTGLQVLGCSMICFGFFIALHESVTKDEGFTKIVHKKIGPEPRLKRLFRLLDNVDEAEAIAAQLQGDLIDPFVGAPPDNAGNNLHIDLAEDIFRRDMQNNDRENILRGPPDSDESDYDPAEDPLLRGFHEERMERRELMERMQDEGREIVNDVNNQIDVLNVAVQENEGFRRHAERVMQLHQQRINDRQQQQQLRQQLAQPPVAPARVNPAPVAAVPAPGVQRPNNERANENVLLEFTMNPLLPLKIAALADLIVVATLGTFYFLPSLISMLALNTIIACSSIAYWWTVVNLSAFESYNKAIISLKFAVDFVSSCLGSVTFFAKIGELFKENFLIPVDTIYTNINHWTPQANLVERLVVLSLGYIFLLCCVLLLMQKMESGCSAANPLEGGYRVLYVFLLTIVSTLKVFCIFAIELVVFPIFCGYQLDFVLAPIFDKTGDHLLVSSVWGIGNLPFCAFQLIIGTAFMYLFATFASMARAQILRKGVLFFIRSPDDPNVRLIHDALMKPFGLQLSRISLSFIVYTAYIALEFALVTWSVRYYSPVKILPVEFTCLIVLMYVFFKAMSNKTSTLAFRSCWRWAFKVSCSKLRLSSFILGDDVLKERGYVVYRNIFCRFSREEPDYSRPVPSSKTKEFFKNNLEVNCCFVPDGTFVRAPDDDNVSRSFIKKLFVPVTKNDKLLQPITEVESNEDRINPYGDEELVKITSYTIVYRPPQFKLRVYVFLGMLWMFALFFTTVIYLSLLLLGKSSTIALSLTTGFTYYSVEPFQLDAVSLLVGSFILQHLIKLYIDKLEREAATINLDEEDDEDTDEDDTNLNNDEIDHTLQAENEEVQKSFVNRLSVFILKVVEEQQLVRNLTSIIRGFLYVTIPLLHPLMFLYICVLFIELPLRDLCELTGATFPEYTTLIKPLFFALSITLNTMFMLILAFLKDMRVIDLIRDRRERSLRELCKYAPLSVQPFMLQVAFGSMKCIYKYFRNEPFTAKTEILFNPEKSSNLTEFCLNKSQSVVLLLWCLVTLRYALQSYLVQINSILKEQYYARGKLLANVDDDDDDENSEEEQEEEELEEENPSFDDGQFEGEEPDHYVDQNEDGDEDYHDRNYDDYDDYDEDEDEESNDDSD</sequence>
<keyword evidence="11 14" id="KW-1133">Transmembrane helix</keyword>
<keyword evidence="9" id="KW-0833">Ubl conjugation pathway</keyword>
<comment type="pathway">
    <text evidence="3">Protein modification; protein ubiquitination.</text>
</comment>
<dbReference type="InterPro" id="IPR011016">
    <property type="entry name" value="Znf_RING-CH"/>
</dbReference>
<organism evidence="16 17">
    <name type="scientific">[Candida] arabinofermentans NRRL YB-2248</name>
    <dbReference type="NCBI Taxonomy" id="983967"/>
    <lineage>
        <taxon>Eukaryota</taxon>
        <taxon>Fungi</taxon>
        <taxon>Dikarya</taxon>
        <taxon>Ascomycota</taxon>
        <taxon>Saccharomycotina</taxon>
        <taxon>Pichiomycetes</taxon>
        <taxon>Pichiales</taxon>
        <taxon>Pichiaceae</taxon>
        <taxon>Ogataea</taxon>
        <taxon>Ogataea/Candida clade</taxon>
    </lineage>
</organism>
<evidence type="ECO:0000256" key="1">
    <source>
        <dbReference type="ARBA" id="ARBA00000900"/>
    </source>
</evidence>
<gene>
    <name evidence="16" type="ORF">CANARDRAFT_5043</name>
</gene>
<dbReference type="EC" id="2.3.2.27" evidence="4"/>
<dbReference type="Gene3D" id="3.30.40.10">
    <property type="entry name" value="Zinc/RING finger domain, C3HC4 (zinc finger)"/>
    <property type="match status" value="1"/>
</dbReference>
<feature type="region of interest" description="Disordered" evidence="13">
    <location>
        <begin position="261"/>
        <end position="281"/>
    </location>
</feature>
<feature type="transmembrane region" description="Helical" evidence="14">
    <location>
        <begin position="153"/>
        <end position="179"/>
    </location>
</feature>
<dbReference type="GO" id="GO:0005789">
    <property type="term" value="C:endoplasmic reticulum membrane"/>
    <property type="evidence" value="ECO:0007669"/>
    <property type="project" value="TreeGrafter"/>
</dbReference>
<feature type="transmembrane region" description="Helical" evidence="14">
    <location>
        <begin position="925"/>
        <end position="944"/>
    </location>
</feature>
<keyword evidence="5" id="KW-0808">Transferase</keyword>
<dbReference type="OrthoDB" id="1108038at2759"/>
<feature type="transmembrane region" description="Helical" evidence="14">
    <location>
        <begin position="406"/>
        <end position="424"/>
    </location>
</feature>
<comment type="catalytic activity">
    <reaction evidence="1">
        <text>S-ubiquitinyl-[E2 ubiquitin-conjugating enzyme]-L-cysteine + [acceptor protein]-L-lysine = [E2 ubiquitin-conjugating enzyme]-L-cysteine + N(6)-ubiquitinyl-[acceptor protein]-L-lysine.</text>
        <dbReference type="EC" id="2.3.2.27"/>
    </reaction>
</comment>
<proteinExistence type="predicted"/>
<evidence type="ECO:0000256" key="8">
    <source>
        <dbReference type="ARBA" id="ARBA00022771"/>
    </source>
</evidence>
<keyword evidence="7" id="KW-0479">Metal-binding</keyword>
<dbReference type="STRING" id="983967.A0A1E4T7J7"/>
<evidence type="ECO:0000256" key="14">
    <source>
        <dbReference type="SAM" id="Phobius"/>
    </source>
</evidence>